<accession>A0A016T3Q7</accession>
<dbReference type="AlphaFoldDB" id="A0A016T3Q7"/>
<organism evidence="1 2">
    <name type="scientific">Ancylostoma ceylanicum</name>
    <dbReference type="NCBI Taxonomy" id="53326"/>
    <lineage>
        <taxon>Eukaryota</taxon>
        <taxon>Metazoa</taxon>
        <taxon>Ecdysozoa</taxon>
        <taxon>Nematoda</taxon>
        <taxon>Chromadorea</taxon>
        <taxon>Rhabditida</taxon>
        <taxon>Rhabditina</taxon>
        <taxon>Rhabditomorpha</taxon>
        <taxon>Strongyloidea</taxon>
        <taxon>Ancylostomatidae</taxon>
        <taxon>Ancylostomatinae</taxon>
        <taxon>Ancylostoma</taxon>
    </lineage>
</organism>
<reference evidence="2" key="1">
    <citation type="journal article" date="2015" name="Nat. Genet.">
        <title>The genome and transcriptome of the zoonotic hookworm Ancylostoma ceylanicum identify infection-specific gene families.</title>
        <authorList>
            <person name="Schwarz E.M."/>
            <person name="Hu Y."/>
            <person name="Antoshechkin I."/>
            <person name="Miller M.M."/>
            <person name="Sternberg P.W."/>
            <person name="Aroian R.V."/>
        </authorList>
    </citation>
    <scope>NUCLEOTIDE SEQUENCE</scope>
    <source>
        <strain evidence="2">HY135</strain>
    </source>
</reference>
<proteinExistence type="predicted"/>
<evidence type="ECO:0000313" key="2">
    <source>
        <dbReference type="Proteomes" id="UP000024635"/>
    </source>
</evidence>
<name>A0A016T3Q7_9BILA</name>
<comment type="caution">
    <text evidence="1">The sequence shown here is derived from an EMBL/GenBank/DDBJ whole genome shotgun (WGS) entry which is preliminary data.</text>
</comment>
<keyword evidence="2" id="KW-1185">Reference proteome</keyword>
<evidence type="ECO:0000313" key="1">
    <source>
        <dbReference type="EMBL" id="EYB97261.1"/>
    </source>
</evidence>
<dbReference type="Proteomes" id="UP000024635">
    <property type="component" value="Unassembled WGS sequence"/>
</dbReference>
<sequence length="108" mass="12677">MHTVAFKLDCNVAVGEMLWEVYEMIEENPGMEQSRAEYQYRRRPSGRPFHREITRVIIQEEERLVELLSEALKLKVEAFVEEPSYNLLTIGSYRGFDARPRPSRSRGS</sequence>
<dbReference type="EMBL" id="JARK01001478">
    <property type="protein sequence ID" value="EYB97261.1"/>
    <property type="molecule type" value="Genomic_DNA"/>
</dbReference>
<gene>
    <name evidence="1" type="primary">Acey_s0142.g2326</name>
    <name evidence="1" type="ORF">Y032_0142g2326</name>
</gene>
<protein>
    <submittedName>
        <fullName evidence="1">Uncharacterized protein</fullName>
    </submittedName>
</protein>